<feature type="transmembrane region" description="Helical" evidence="1">
    <location>
        <begin position="76"/>
        <end position="96"/>
    </location>
</feature>
<reference evidence="2 3" key="1">
    <citation type="journal article" date="2018" name="Int. J. Syst. Evol. Microbiol.">
        <title>Parvibium lacunae gen. nov., sp. nov., a new member of the family Alcaligenaceae isolated from a freshwater pond.</title>
        <authorList>
            <person name="Chen W.M."/>
            <person name="Xie P.B."/>
            <person name="Hsu M.Y."/>
            <person name="Sheu S.Y."/>
        </authorList>
    </citation>
    <scope>NUCLEOTIDE SEQUENCE [LARGE SCALE GENOMIC DNA]</scope>
    <source>
        <strain evidence="2 3">KMB9</strain>
    </source>
</reference>
<keyword evidence="1" id="KW-0472">Membrane</keyword>
<dbReference type="RefSeq" id="WP_114402940.1">
    <property type="nucleotide sequence ID" value="NZ_QPGB01000003.1"/>
</dbReference>
<sequence>MNLWRLKGQAFLVHFIASLMLVTLPTIVALSLWFPHGLWRTVSLEGALPLMLLVDLVIGPGLTLVLFNPSKSGRELTLDLFLVLSLQVGALCYGLHQISQTRVAIVYAVPGYLLAGQAQHLNTPDQYAPALQPSFFGPRYASFKAGSAEFLEIGLRAQQEDQSPIFYGQAFQAVQANHLDLWQYAIPLEQLYALYPTSHRPVNKRLTAYPADTAQTVKALPLLFGRQVLLLQKGELGKIQVLGWVSFE</sequence>
<dbReference type="EMBL" id="QPGB01000003">
    <property type="protein sequence ID" value="RCS57459.1"/>
    <property type="molecule type" value="Genomic_DNA"/>
</dbReference>
<keyword evidence="1" id="KW-0812">Transmembrane</keyword>
<evidence type="ECO:0000313" key="3">
    <source>
        <dbReference type="Proteomes" id="UP000252357"/>
    </source>
</evidence>
<dbReference type="Proteomes" id="UP000252357">
    <property type="component" value="Unassembled WGS sequence"/>
</dbReference>
<dbReference type="OrthoDB" id="8613597at2"/>
<proteinExistence type="predicted"/>
<keyword evidence="3" id="KW-1185">Reference proteome</keyword>
<protein>
    <recommendedName>
        <fullName evidence="4">Pilus assembly protein</fullName>
    </recommendedName>
</protein>
<accession>A0A368L1M1</accession>
<organism evidence="2 3">
    <name type="scientific">Parvibium lacunae</name>
    <dbReference type="NCBI Taxonomy" id="1888893"/>
    <lineage>
        <taxon>Bacteria</taxon>
        <taxon>Pseudomonadati</taxon>
        <taxon>Pseudomonadota</taxon>
        <taxon>Betaproteobacteria</taxon>
        <taxon>Burkholderiales</taxon>
        <taxon>Alcaligenaceae</taxon>
        <taxon>Parvibium</taxon>
    </lineage>
</organism>
<evidence type="ECO:0000256" key="1">
    <source>
        <dbReference type="SAM" id="Phobius"/>
    </source>
</evidence>
<comment type="caution">
    <text evidence="2">The sequence shown here is derived from an EMBL/GenBank/DDBJ whole genome shotgun (WGS) entry which is preliminary data.</text>
</comment>
<evidence type="ECO:0000313" key="2">
    <source>
        <dbReference type="EMBL" id="RCS57459.1"/>
    </source>
</evidence>
<gene>
    <name evidence="2" type="ORF">DU000_08360</name>
</gene>
<feature type="transmembrane region" description="Helical" evidence="1">
    <location>
        <begin position="12"/>
        <end position="34"/>
    </location>
</feature>
<keyword evidence="1" id="KW-1133">Transmembrane helix</keyword>
<name>A0A368L1M1_9BURK</name>
<evidence type="ECO:0008006" key="4">
    <source>
        <dbReference type="Google" id="ProtNLM"/>
    </source>
</evidence>
<dbReference type="AlphaFoldDB" id="A0A368L1M1"/>
<feature type="transmembrane region" description="Helical" evidence="1">
    <location>
        <begin position="46"/>
        <end position="67"/>
    </location>
</feature>